<dbReference type="EMBL" id="AUXW01000113">
    <property type="protein sequence ID" value="KKE84696.1"/>
    <property type="molecule type" value="Genomic_DNA"/>
</dbReference>
<gene>
    <name evidence="2" type="ORF">N479_07830</name>
</gene>
<feature type="chain" id="PRO_5002498988" evidence="1">
    <location>
        <begin position="18"/>
        <end position="103"/>
    </location>
</feature>
<dbReference type="RefSeq" id="WP_046355088.1">
    <property type="nucleotide sequence ID" value="NZ_AUXW01000113.1"/>
</dbReference>
<organism evidence="2 3">
    <name type="scientific">Pseudoalteromonas luteoviolacea S4054</name>
    <dbReference type="NCBI Taxonomy" id="1129367"/>
    <lineage>
        <taxon>Bacteria</taxon>
        <taxon>Pseudomonadati</taxon>
        <taxon>Pseudomonadota</taxon>
        <taxon>Gammaproteobacteria</taxon>
        <taxon>Alteromonadales</taxon>
        <taxon>Pseudoalteromonadaceae</taxon>
        <taxon>Pseudoalteromonas</taxon>
    </lineage>
</organism>
<dbReference type="PATRIC" id="fig|1129367.4.peg.1310"/>
<reference evidence="2 3" key="1">
    <citation type="journal article" date="2015" name="BMC Genomics">
        <title>Genome mining reveals unlocked bioactive potential of marine Gram-negative bacteria.</title>
        <authorList>
            <person name="Machado H."/>
            <person name="Sonnenschein E.C."/>
            <person name="Melchiorsen J."/>
            <person name="Gram L."/>
        </authorList>
    </citation>
    <scope>NUCLEOTIDE SEQUENCE [LARGE SCALE GENOMIC DNA]</scope>
    <source>
        <strain evidence="2 3">S4054</strain>
    </source>
</reference>
<dbReference type="Proteomes" id="UP000033434">
    <property type="component" value="Unassembled WGS sequence"/>
</dbReference>
<evidence type="ECO:0000313" key="2">
    <source>
        <dbReference type="EMBL" id="KKE84696.1"/>
    </source>
</evidence>
<evidence type="ECO:0000256" key="1">
    <source>
        <dbReference type="SAM" id="SignalP"/>
    </source>
</evidence>
<keyword evidence="1" id="KW-0732">Signal</keyword>
<dbReference type="AlphaFoldDB" id="A0A0F6AFW6"/>
<protein>
    <submittedName>
        <fullName evidence="2">Uncharacterized protein</fullName>
    </submittedName>
</protein>
<accession>A0A0F6AFW6</accession>
<proteinExistence type="predicted"/>
<comment type="caution">
    <text evidence="2">The sequence shown here is derived from an EMBL/GenBank/DDBJ whole genome shotgun (WGS) entry which is preliminary data.</text>
</comment>
<name>A0A0F6AFW6_9GAMM</name>
<feature type="signal peptide" evidence="1">
    <location>
        <begin position="1"/>
        <end position="17"/>
    </location>
</feature>
<sequence length="103" mass="11121">MKKLLLSLLLIPSLSHAVGNISAVNIESIYVRESRTDIYLKQPTNISCANKQRLTILNGEYPNSDAMLSLAIAAHASGKKITAYVGVCHDGLGKVTAINMTEH</sequence>
<evidence type="ECO:0000313" key="3">
    <source>
        <dbReference type="Proteomes" id="UP000033434"/>
    </source>
</evidence>